<dbReference type="Gene3D" id="2.30.30.380">
    <property type="entry name" value="Zn-finger domain of Sec23/24"/>
    <property type="match status" value="2"/>
</dbReference>
<dbReference type="FunFam" id="1.10.10.10:FF:000527">
    <property type="entry name" value="Vacuolar protein sorting protein (Vps36), putative"/>
    <property type="match status" value="1"/>
</dbReference>
<dbReference type="EMBL" id="MU001704">
    <property type="protein sequence ID" value="KAF2452779.1"/>
    <property type="molecule type" value="Genomic_DNA"/>
</dbReference>
<dbReference type="Proteomes" id="UP000799766">
    <property type="component" value="Unassembled WGS sequence"/>
</dbReference>
<reference evidence="12" key="1">
    <citation type="journal article" date="2020" name="Stud. Mycol.">
        <title>101 Dothideomycetes genomes: a test case for predicting lifestyles and emergence of pathogens.</title>
        <authorList>
            <person name="Haridas S."/>
            <person name="Albert R."/>
            <person name="Binder M."/>
            <person name="Bloem J."/>
            <person name="Labutti K."/>
            <person name="Salamov A."/>
            <person name="Andreopoulos B."/>
            <person name="Baker S."/>
            <person name="Barry K."/>
            <person name="Bills G."/>
            <person name="Bluhm B."/>
            <person name="Cannon C."/>
            <person name="Castanera R."/>
            <person name="Culley D."/>
            <person name="Daum C."/>
            <person name="Ezra D."/>
            <person name="Gonzalez J."/>
            <person name="Henrissat B."/>
            <person name="Kuo A."/>
            <person name="Liang C."/>
            <person name="Lipzen A."/>
            <person name="Lutzoni F."/>
            <person name="Magnuson J."/>
            <person name="Mondo S."/>
            <person name="Nolan M."/>
            <person name="Ohm R."/>
            <person name="Pangilinan J."/>
            <person name="Park H.-J."/>
            <person name="Ramirez L."/>
            <person name="Alfaro M."/>
            <person name="Sun H."/>
            <person name="Tritt A."/>
            <person name="Yoshinaga Y."/>
            <person name="Zwiers L.-H."/>
            <person name="Turgeon B."/>
            <person name="Goodwin S."/>
            <person name="Spatafora J."/>
            <person name="Crous P."/>
            <person name="Grigoriev I."/>
        </authorList>
    </citation>
    <scope>NUCLEOTIDE SEQUENCE</scope>
    <source>
        <strain evidence="12">ATCC 16933</strain>
    </source>
</reference>
<comment type="similarity">
    <text evidence="1 9">Belongs to the VPS36 family.</text>
</comment>
<keyword evidence="4 9" id="KW-0967">Endosome</keyword>
<evidence type="ECO:0000256" key="1">
    <source>
        <dbReference type="ARBA" id="ARBA00009697"/>
    </source>
</evidence>
<accession>A0A6A6NM95</accession>
<dbReference type="InterPro" id="IPR036388">
    <property type="entry name" value="WH-like_DNA-bd_sf"/>
</dbReference>
<evidence type="ECO:0000256" key="2">
    <source>
        <dbReference type="ARBA" id="ARBA00022448"/>
    </source>
</evidence>
<dbReference type="Gene3D" id="1.10.10.10">
    <property type="entry name" value="Winged helix-like DNA-binding domain superfamily/Winged helix DNA-binding domain"/>
    <property type="match status" value="2"/>
</dbReference>
<dbReference type="OrthoDB" id="271448at2759"/>
<dbReference type="Pfam" id="PF11605">
    <property type="entry name" value="Vps36_ESCRT-II"/>
    <property type="match status" value="1"/>
</dbReference>
<dbReference type="Pfam" id="PF04157">
    <property type="entry name" value="EAP30"/>
    <property type="match status" value="1"/>
</dbReference>
<dbReference type="InterPro" id="IPR036390">
    <property type="entry name" value="WH_DNA-bd_sf"/>
</dbReference>
<feature type="region of interest" description="Disordered" evidence="10">
    <location>
        <begin position="322"/>
        <end position="353"/>
    </location>
</feature>
<keyword evidence="5" id="KW-0863">Zinc-finger</keyword>
<gene>
    <name evidence="12" type="ORF">BDY21DRAFT_358312</name>
</gene>
<evidence type="ECO:0000313" key="13">
    <source>
        <dbReference type="Proteomes" id="UP000799766"/>
    </source>
</evidence>
<dbReference type="InterPro" id="IPR031558">
    <property type="entry name" value="Vps36-NZF-N"/>
</dbReference>
<sequence>MFLRHLDLTTALRPSLLPDETLLFVQDAVGLYEGKYKIPSYQNGHAYLTSHRACYVDNEEPRKHAVAIDLKDVDRPEFYAGFLKSSAKVTLYPKASKRSSLSSRAPVVNPQISPSPTPPARHGSPLRSVTPSPAPPPPASATWICPICSFSNPVPSNFDPSTANANTPLPPCLACGIKPPLVHVAKAAIAALTSRQAAPGTIAPQNEGVSSQVSEATRQGRGAEVRPSFQCPRCTFENHPSLLTCEMCGASLISAVDRRLETIGGPNVRRAESPGPSLGNLSLEDDGKECIKFSFRAGGGAVFFERLKNALVQRKWLLQSAPPVPTPQLSSSTTDEGGLAVAAGSDSSQGGQRKVVGIAGLERRGHELRKNNEIVIGNAFEDLEALMTSAKEVIALAEQFSAQAGVANDNGNPEASALLSQSASALGLVTTKDMLGSGSGSDSLYISELSRNLAEFLTDDAKGVLKREGGIMSLVDLWAVFNRARGGVELVSPADFAKAAELWDKLKLPVRLRRFRSGLLVVQGRERTDERTIASLLAWLRELHDQPPEEECSWDWRRYGRGVTTQEAAERFGWSVGVATEELEMAEERGALCREQRLDGLRFWENWLVWGNGSSGGRV</sequence>
<evidence type="ECO:0000256" key="6">
    <source>
        <dbReference type="ARBA" id="ARBA00022833"/>
    </source>
</evidence>
<evidence type="ECO:0000256" key="5">
    <source>
        <dbReference type="ARBA" id="ARBA00022771"/>
    </source>
</evidence>
<dbReference type="SUPFAM" id="SSF50729">
    <property type="entry name" value="PH domain-like"/>
    <property type="match status" value="1"/>
</dbReference>
<keyword evidence="6" id="KW-0862">Zinc</keyword>
<comment type="function">
    <text evidence="9">Component of the ESCRT-II complex (endosomal sorting complex required for transport II), which is required for multivesicular body (MVB) formation and sorting of endosomal cargo proteins into MVBs.</text>
</comment>
<dbReference type="PROSITE" id="PS51495">
    <property type="entry name" value="GLUE"/>
    <property type="match status" value="1"/>
</dbReference>
<dbReference type="Gene3D" id="6.10.140.260">
    <property type="match status" value="1"/>
</dbReference>
<keyword evidence="8" id="KW-0175">Coiled coil</keyword>
<proteinExistence type="inferred from homology"/>
<dbReference type="AlphaFoldDB" id="A0A6A6NM95"/>
<dbReference type="FunFam" id="1.10.10.10:FF:000165">
    <property type="entry name" value="Vacuolar protein sorting protein (Vps36)"/>
    <property type="match status" value="1"/>
</dbReference>
<dbReference type="PANTHER" id="PTHR13128">
    <property type="entry name" value="VACUOLAR PROTEIN-SORTING-ASSOCIATED PROTEIN 36"/>
    <property type="match status" value="1"/>
</dbReference>
<dbReference type="InterPro" id="IPR037855">
    <property type="entry name" value="Vps36"/>
</dbReference>
<comment type="subcellular location">
    <subcellularLocation>
        <location evidence="9">Cytoplasm</location>
    </subcellularLocation>
    <subcellularLocation>
        <location evidence="9">Endosome</location>
    </subcellularLocation>
</comment>
<name>A0A6A6NM95_9PEZI</name>
<dbReference type="Gene3D" id="2.30.29.30">
    <property type="entry name" value="Pleckstrin-homology domain (PH domain)/Phosphotyrosine-binding domain (PTB)"/>
    <property type="match status" value="2"/>
</dbReference>
<comment type="subunit">
    <text evidence="9">Component of the endosomal sorting complex required for transport II (ESCRT-II).</text>
</comment>
<evidence type="ECO:0000256" key="9">
    <source>
        <dbReference type="RuleBase" id="RU367095"/>
    </source>
</evidence>
<protein>
    <recommendedName>
        <fullName evidence="9">Vacuolar protein-sorting-associated protein 36</fullName>
    </recommendedName>
    <alternativeName>
        <fullName evidence="9">ESCRT-II complex subunit VPS36</fullName>
    </alternativeName>
</protein>
<dbReference type="InterPro" id="IPR036443">
    <property type="entry name" value="Znf_RanBP2_sf"/>
</dbReference>
<dbReference type="InterPro" id="IPR011993">
    <property type="entry name" value="PH-like_dom_sf"/>
</dbReference>
<feature type="domain" description="GLUE N-terminal" evidence="11">
    <location>
        <begin position="6"/>
        <end position="323"/>
    </location>
</feature>
<dbReference type="GO" id="GO:0043328">
    <property type="term" value="P:protein transport to vacuole involved in ubiquitin-dependent protein catabolic process via the multivesicular body sorting pathway"/>
    <property type="evidence" value="ECO:0007669"/>
    <property type="project" value="UniProtKB-UniRule"/>
</dbReference>
<evidence type="ECO:0000256" key="3">
    <source>
        <dbReference type="ARBA" id="ARBA00022723"/>
    </source>
</evidence>
<dbReference type="PANTHER" id="PTHR13128:SF12">
    <property type="entry name" value="VACUOLAR PROTEIN-SORTING-ASSOCIATED PROTEIN 36"/>
    <property type="match status" value="1"/>
</dbReference>
<keyword evidence="9" id="KW-0963">Cytoplasm</keyword>
<dbReference type="SUPFAM" id="SSF46785">
    <property type="entry name" value="Winged helix' DNA-binding domain"/>
    <property type="match status" value="1"/>
</dbReference>
<dbReference type="GO" id="GO:0031902">
    <property type="term" value="C:late endosome membrane"/>
    <property type="evidence" value="ECO:0007669"/>
    <property type="project" value="UniProtKB-UniRule"/>
</dbReference>
<dbReference type="GO" id="GO:0000814">
    <property type="term" value="C:ESCRT II complex"/>
    <property type="evidence" value="ECO:0007669"/>
    <property type="project" value="UniProtKB-UniRule"/>
</dbReference>
<evidence type="ECO:0000256" key="7">
    <source>
        <dbReference type="ARBA" id="ARBA00022927"/>
    </source>
</evidence>
<keyword evidence="7 9" id="KW-0653">Protein transport</keyword>
<dbReference type="SUPFAM" id="SSF90209">
    <property type="entry name" value="Ran binding protein zinc finger-like"/>
    <property type="match status" value="2"/>
</dbReference>
<dbReference type="InterPro" id="IPR001876">
    <property type="entry name" value="Znf_RanBP2"/>
</dbReference>
<evidence type="ECO:0000256" key="8">
    <source>
        <dbReference type="ARBA" id="ARBA00023054"/>
    </source>
</evidence>
<keyword evidence="3" id="KW-0479">Metal-binding</keyword>
<dbReference type="SMART" id="SM00547">
    <property type="entry name" value="ZnF_RBZ"/>
    <property type="match status" value="1"/>
</dbReference>
<dbReference type="GO" id="GO:0008270">
    <property type="term" value="F:zinc ion binding"/>
    <property type="evidence" value="ECO:0007669"/>
    <property type="project" value="UniProtKB-KW"/>
</dbReference>
<feature type="region of interest" description="Disordered" evidence="10">
    <location>
        <begin position="100"/>
        <end position="135"/>
    </location>
</feature>
<keyword evidence="13" id="KW-1185">Reference proteome</keyword>
<evidence type="ECO:0000259" key="11">
    <source>
        <dbReference type="PROSITE" id="PS51495"/>
    </source>
</evidence>
<dbReference type="GO" id="GO:0032266">
    <property type="term" value="F:phosphatidylinositol-3-phosphate binding"/>
    <property type="evidence" value="ECO:0007669"/>
    <property type="project" value="UniProtKB-UniRule"/>
</dbReference>
<dbReference type="Pfam" id="PF16988">
    <property type="entry name" value="Vps36-NZF-N"/>
    <property type="match status" value="1"/>
</dbReference>
<organism evidence="12 13">
    <name type="scientific">Lineolata rhizophorae</name>
    <dbReference type="NCBI Taxonomy" id="578093"/>
    <lineage>
        <taxon>Eukaryota</taxon>
        <taxon>Fungi</taxon>
        <taxon>Dikarya</taxon>
        <taxon>Ascomycota</taxon>
        <taxon>Pezizomycotina</taxon>
        <taxon>Dothideomycetes</taxon>
        <taxon>Dothideomycetes incertae sedis</taxon>
        <taxon>Lineolatales</taxon>
        <taxon>Lineolataceae</taxon>
        <taxon>Lineolata</taxon>
    </lineage>
</organism>
<evidence type="ECO:0000256" key="4">
    <source>
        <dbReference type="ARBA" id="ARBA00022753"/>
    </source>
</evidence>
<keyword evidence="2 9" id="KW-0813">Transport</keyword>
<evidence type="ECO:0000256" key="10">
    <source>
        <dbReference type="SAM" id="MobiDB-lite"/>
    </source>
</evidence>
<dbReference type="InterPro" id="IPR040608">
    <property type="entry name" value="Snf8/Vps36"/>
</dbReference>
<dbReference type="InterPro" id="IPR021648">
    <property type="entry name" value="GLUE_dom"/>
</dbReference>
<evidence type="ECO:0000313" key="12">
    <source>
        <dbReference type="EMBL" id="KAF2452779.1"/>
    </source>
</evidence>
<dbReference type="GO" id="GO:0043130">
    <property type="term" value="F:ubiquitin binding"/>
    <property type="evidence" value="ECO:0007669"/>
    <property type="project" value="UniProtKB-UniRule"/>
</dbReference>